<sequence length="43" mass="4941">TFEFLKDNQPLITTDNRITTNVDDNTNTYKIVVKDLKPTDEGI</sequence>
<dbReference type="EMBL" id="CAJNOQ010076433">
    <property type="protein sequence ID" value="CAF1689713.1"/>
    <property type="molecule type" value="Genomic_DNA"/>
</dbReference>
<reference evidence="1" key="1">
    <citation type="submission" date="2021-02" db="EMBL/GenBank/DDBJ databases">
        <authorList>
            <person name="Nowell W R."/>
        </authorList>
    </citation>
    <scope>NUCLEOTIDE SEQUENCE</scope>
</reference>
<protein>
    <submittedName>
        <fullName evidence="1">Uncharacterized protein</fullName>
    </submittedName>
</protein>
<evidence type="ECO:0000313" key="2">
    <source>
        <dbReference type="EMBL" id="CAF4086305.1"/>
    </source>
</evidence>
<gene>
    <name evidence="1" type="ORF">GPM918_LOCUS46837</name>
    <name evidence="2" type="ORF">SRO942_LOCUS28180</name>
</gene>
<dbReference type="Proteomes" id="UP000681722">
    <property type="component" value="Unassembled WGS sequence"/>
</dbReference>
<name>A0A816HSK7_9BILA</name>
<organism evidence="1 3">
    <name type="scientific">Didymodactylos carnosus</name>
    <dbReference type="NCBI Taxonomy" id="1234261"/>
    <lineage>
        <taxon>Eukaryota</taxon>
        <taxon>Metazoa</taxon>
        <taxon>Spiralia</taxon>
        <taxon>Gnathifera</taxon>
        <taxon>Rotifera</taxon>
        <taxon>Eurotatoria</taxon>
        <taxon>Bdelloidea</taxon>
        <taxon>Philodinida</taxon>
        <taxon>Philodinidae</taxon>
        <taxon>Didymodactylos</taxon>
    </lineage>
</organism>
<feature type="non-terminal residue" evidence="1">
    <location>
        <position position="1"/>
    </location>
</feature>
<evidence type="ECO:0000313" key="1">
    <source>
        <dbReference type="EMBL" id="CAF1689713.1"/>
    </source>
</evidence>
<keyword evidence="3" id="KW-1185">Reference proteome</keyword>
<proteinExistence type="predicted"/>
<accession>A0A816HSK7</accession>
<evidence type="ECO:0000313" key="3">
    <source>
        <dbReference type="Proteomes" id="UP000663829"/>
    </source>
</evidence>
<comment type="caution">
    <text evidence="1">The sequence shown here is derived from an EMBL/GenBank/DDBJ whole genome shotgun (WGS) entry which is preliminary data.</text>
</comment>
<dbReference type="EMBL" id="CAJOBC010030157">
    <property type="protein sequence ID" value="CAF4086305.1"/>
    <property type="molecule type" value="Genomic_DNA"/>
</dbReference>
<dbReference type="Proteomes" id="UP000663829">
    <property type="component" value="Unassembled WGS sequence"/>
</dbReference>
<dbReference type="AlphaFoldDB" id="A0A816HSK7"/>
<dbReference type="OrthoDB" id="6244967at2759"/>